<accession>A0A6N7LVM8</accession>
<dbReference type="PANTHER" id="PTHR37292:SF2">
    <property type="entry name" value="DUF262 DOMAIN-CONTAINING PROTEIN"/>
    <property type="match status" value="1"/>
</dbReference>
<gene>
    <name evidence="2" type="ORF">GFN93_03815</name>
</gene>
<protein>
    <submittedName>
        <fullName evidence="2">DUF262 domain-containing protein</fullName>
    </submittedName>
</protein>
<dbReference type="RefSeq" id="WP_153499074.1">
    <property type="nucleotide sequence ID" value="NZ_WIRE01000001.1"/>
</dbReference>
<dbReference type="InterPro" id="IPR004919">
    <property type="entry name" value="GmrSD_N"/>
</dbReference>
<evidence type="ECO:0000313" key="2">
    <source>
        <dbReference type="EMBL" id="MQX52361.1"/>
    </source>
</evidence>
<sequence>MTIMQQSSKAQDRTLGVWFQAIQQGQVKLPRFQRYEAWDRGRITSFLNTIINNLPVGVTLALDVAGEEKFISRYIVSADPAVPGTVTQHLLDGQQRLTAFWRAMHNNYEYEDYFIYLPQFDQREAKQSADIEVYCQARWENKKETRFPVWADNTAKCLERGLFPIDLLCPGDKATAVDEWIKTATLGLKPSKDDPDAFEKLESYTAIKESLKQEINTLRERVTHFNLPYLSLPSNTPKDVALQVFINMNTNSKPLSLYDIIVAEVESVAGKSLHDLEEHLVSKCPKAARFGDVRNLILATSALLQEKTPNNKGMVEMDKQVLLDNWEKLEHGLERMANLLESQGVFDEARLPTSNVLAVVAAAYELVPEHGDFVAKAEKLLRAYLWSSFFTDRYENSAASRAYADFIGVKDKHRGIKAFLSTPDFDEKALSEVPVFNRKEHELADEDALMAAGWPKKMGIEARGILAVSNYFGAHDFADSKPASYESIQKREYHHIFPDALLSEAGIDSYYALNCALITWKTNRIIGRKDPLDYLKERVQWADEHAVSNRLKTHLVSFDLLSKAHYQGLEGEVLKTQLEADFREFMRDRAKLVHKAVVRLAAGGQPSLDSIWAASSAELAVEAQQEASS</sequence>
<organism evidence="2 3">
    <name type="scientific">Alcanivorax sediminis</name>
    <dbReference type="NCBI Taxonomy" id="2663008"/>
    <lineage>
        <taxon>Bacteria</taxon>
        <taxon>Pseudomonadati</taxon>
        <taxon>Pseudomonadota</taxon>
        <taxon>Gammaproteobacteria</taxon>
        <taxon>Oceanospirillales</taxon>
        <taxon>Alcanivoracaceae</taxon>
        <taxon>Alcanivorax</taxon>
    </lineage>
</organism>
<keyword evidence="3" id="KW-1185">Reference proteome</keyword>
<dbReference type="EMBL" id="WIRE01000001">
    <property type="protein sequence ID" value="MQX52361.1"/>
    <property type="molecule type" value="Genomic_DNA"/>
</dbReference>
<name>A0A6N7LVM8_9GAMM</name>
<comment type="caution">
    <text evidence="2">The sequence shown here is derived from an EMBL/GenBank/DDBJ whole genome shotgun (WGS) entry which is preliminary data.</text>
</comment>
<feature type="domain" description="GmrSD restriction endonucleases N-terminal" evidence="1">
    <location>
        <begin position="18"/>
        <end position="264"/>
    </location>
</feature>
<dbReference type="Pfam" id="PF03235">
    <property type="entry name" value="GmrSD_N"/>
    <property type="match status" value="1"/>
</dbReference>
<dbReference type="Proteomes" id="UP000469421">
    <property type="component" value="Unassembled WGS sequence"/>
</dbReference>
<proteinExistence type="predicted"/>
<dbReference type="PANTHER" id="PTHR37292">
    <property type="entry name" value="VNG6097C"/>
    <property type="match status" value="1"/>
</dbReference>
<dbReference type="AlphaFoldDB" id="A0A6N7LVM8"/>
<reference evidence="2 3" key="1">
    <citation type="submission" date="2019-10" db="EMBL/GenBank/DDBJ databases">
        <title>Alcanivorax sp.PA15-N-34 draft genome sequence.</title>
        <authorList>
            <person name="Liao X."/>
            <person name="Shao Z."/>
        </authorList>
    </citation>
    <scope>NUCLEOTIDE SEQUENCE [LARGE SCALE GENOMIC DNA]</scope>
    <source>
        <strain evidence="2 3">PA15-N-34</strain>
    </source>
</reference>
<evidence type="ECO:0000313" key="3">
    <source>
        <dbReference type="Proteomes" id="UP000469421"/>
    </source>
</evidence>
<evidence type="ECO:0000259" key="1">
    <source>
        <dbReference type="Pfam" id="PF03235"/>
    </source>
</evidence>